<keyword evidence="2" id="KW-1185">Reference proteome</keyword>
<dbReference type="GO" id="GO:0019748">
    <property type="term" value="P:secondary metabolic process"/>
    <property type="evidence" value="ECO:0007669"/>
    <property type="project" value="InterPro"/>
</dbReference>
<dbReference type="EMBL" id="SSSM01000005">
    <property type="protein sequence ID" value="THG29357.1"/>
    <property type="molecule type" value="Genomic_DNA"/>
</dbReference>
<dbReference type="OrthoDB" id="3638028at2"/>
<dbReference type="RefSeq" id="WP_136427687.1">
    <property type="nucleotide sequence ID" value="NZ_SSSM01000005.1"/>
</dbReference>
<dbReference type="AlphaFoldDB" id="A0A4V3WST5"/>
<evidence type="ECO:0000313" key="2">
    <source>
        <dbReference type="Proteomes" id="UP000309133"/>
    </source>
</evidence>
<organism evidence="1 2">
    <name type="scientific">Naasia lichenicola</name>
    <dbReference type="NCBI Taxonomy" id="2565933"/>
    <lineage>
        <taxon>Bacteria</taxon>
        <taxon>Bacillati</taxon>
        <taxon>Actinomycetota</taxon>
        <taxon>Actinomycetes</taxon>
        <taxon>Micrococcales</taxon>
        <taxon>Microbacteriaceae</taxon>
        <taxon>Naasia</taxon>
    </lineage>
</organism>
<gene>
    <name evidence="1" type="ORF">E6C64_11620</name>
</gene>
<proteinExistence type="predicted"/>
<dbReference type="Pfam" id="PF04655">
    <property type="entry name" value="APH_6_hur"/>
    <property type="match status" value="1"/>
</dbReference>
<dbReference type="GO" id="GO:0016773">
    <property type="term" value="F:phosphotransferase activity, alcohol group as acceptor"/>
    <property type="evidence" value="ECO:0007669"/>
    <property type="project" value="InterPro"/>
</dbReference>
<accession>A0A4V3WST5</accession>
<evidence type="ECO:0000313" key="1">
    <source>
        <dbReference type="EMBL" id="THG29357.1"/>
    </source>
</evidence>
<reference evidence="1 2" key="1">
    <citation type="submission" date="2019-04" db="EMBL/GenBank/DDBJ databases">
        <authorList>
            <person name="Jiang L."/>
        </authorList>
    </citation>
    <scope>NUCLEOTIDE SEQUENCE [LARGE SCALE GENOMIC DNA]</scope>
    <source>
        <strain evidence="1 2">YIM 131853</strain>
    </source>
</reference>
<protein>
    <submittedName>
        <fullName evidence="1">Aminoglycoside resistance protein</fullName>
    </submittedName>
</protein>
<dbReference type="Proteomes" id="UP000309133">
    <property type="component" value="Unassembled WGS sequence"/>
</dbReference>
<dbReference type="InterPro" id="IPR006748">
    <property type="entry name" value="NH2Glyco/OHUrea_AB-resist_kin"/>
</dbReference>
<comment type="caution">
    <text evidence="1">The sequence shown here is derived from an EMBL/GenBank/DDBJ whole genome shotgun (WGS) entry which is preliminary data.</text>
</comment>
<dbReference type="SUPFAM" id="SSF56112">
    <property type="entry name" value="Protein kinase-like (PK-like)"/>
    <property type="match status" value="1"/>
</dbReference>
<name>A0A4V3WST5_9MICO</name>
<dbReference type="InterPro" id="IPR011009">
    <property type="entry name" value="Kinase-like_dom_sf"/>
</dbReference>
<sequence>MSVSIPSRLVAHAADPRWAGWLDRLPRLIDDLLGEWQLTTESEPVAGTAAIVLPVRTGEGEATVLKVSWPHWEAETEHLALRYWAGDGAVRLLRADPRRFALLLERADDRRDLRKLRVREAIEVVASLYPRLHRTPPPQLRTLSWLAADWAERLPRLIAHGGMPRRIVEHAVSLARDFSRDPATDGTLIHTDLHYENVLGSLRDDARQDHRGWLVIDPKPLSGDPCYEVGPLLGNRWDELVGADLGANLRGGVLDRLYTAVDAAGLDEDRTRDWSLVREVVRVLWAVEEDALEKDDLDRAVTIAKAMQR</sequence>